<reference evidence="1 2" key="1">
    <citation type="submission" date="2023-09" db="EMBL/GenBank/DDBJ databases">
        <authorList>
            <person name="Wang M."/>
        </authorList>
    </citation>
    <scope>NUCLEOTIDE SEQUENCE [LARGE SCALE GENOMIC DNA]</scope>
    <source>
        <strain evidence="1">GT-2023</strain>
        <tissue evidence="1">Liver</tissue>
    </source>
</reference>
<keyword evidence="2" id="KW-1185">Reference proteome</keyword>
<proteinExistence type="predicted"/>
<evidence type="ECO:0000313" key="1">
    <source>
        <dbReference type="EMBL" id="KAL1266131.1"/>
    </source>
</evidence>
<gene>
    <name evidence="1" type="ORF">QQF64_001806</name>
</gene>
<comment type="caution">
    <text evidence="1">The sequence shown here is derived from an EMBL/GenBank/DDBJ whole genome shotgun (WGS) entry which is preliminary data.</text>
</comment>
<evidence type="ECO:0000313" key="2">
    <source>
        <dbReference type="Proteomes" id="UP001558613"/>
    </source>
</evidence>
<accession>A0ABR3MNB7</accession>
<sequence length="127" mass="14480">MKGLSKLTNPSWKVIRAGSHSSLFLQRCRARTDYSTLPLSRRARVAGRRRRERERVRELLGAARMPRLRTDAGRTADDVGRERLGLLRSKSRRRDPEAAEASASTFTSAFLIPPFTQAFIRRCFSTC</sequence>
<name>A0ABR3MNB7_9TELE</name>
<dbReference type="EMBL" id="JAYMGO010000010">
    <property type="protein sequence ID" value="KAL1266131.1"/>
    <property type="molecule type" value="Genomic_DNA"/>
</dbReference>
<dbReference type="Proteomes" id="UP001558613">
    <property type="component" value="Unassembled WGS sequence"/>
</dbReference>
<organism evidence="1 2">
    <name type="scientific">Cirrhinus molitorella</name>
    <name type="common">mud carp</name>
    <dbReference type="NCBI Taxonomy" id="172907"/>
    <lineage>
        <taxon>Eukaryota</taxon>
        <taxon>Metazoa</taxon>
        <taxon>Chordata</taxon>
        <taxon>Craniata</taxon>
        <taxon>Vertebrata</taxon>
        <taxon>Euteleostomi</taxon>
        <taxon>Actinopterygii</taxon>
        <taxon>Neopterygii</taxon>
        <taxon>Teleostei</taxon>
        <taxon>Ostariophysi</taxon>
        <taxon>Cypriniformes</taxon>
        <taxon>Cyprinidae</taxon>
        <taxon>Labeoninae</taxon>
        <taxon>Labeonini</taxon>
        <taxon>Cirrhinus</taxon>
    </lineage>
</organism>
<protein>
    <submittedName>
        <fullName evidence="1">Uncharacterized protein</fullName>
    </submittedName>
</protein>